<dbReference type="EMBL" id="JABBFV010000045">
    <property type="protein sequence ID" value="NML13249.1"/>
    <property type="molecule type" value="Genomic_DNA"/>
</dbReference>
<dbReference type="Pfam" id="PF03389">
    <property type="entry name" value="MobA_MobL"/>
    <property type="match status" value="1"/>
</dbReference>
<feature type="compositionally biased region" description="Basic and acidic residues" evidence="3">
    <location>
        <begin position="340"/>
        <end position="364"/>
    </location>
</feature>
<comment type="caution">
    <text evidence="5">The sequence shown here is derived from an EMBL/GenBank/DDBJ whole genome shotgun (WGS) entry which is preliminary data.</text>
</comment>
<dbReference type="InterPro" id="IPR005053">
    <property type="entry name" value="MobA_MobL"/>
</dbReference>
<name>A0A7X9X0H5_9SPHN</name>
<dbReference type="RefSeq" id="WP_169575510.1">
    <property type="nucleotide sequence ID" value="NZ_JABBFV010000045.1"/>
</dbReference>
<feature type="compositionally biased region" description="Basic and acidic residues" evidence="3">
    <location>
        <begin position="228"/>
        <end position="254"/>
    </location>
</feature>
<accession>A0A7X9X0H5</accession>
<dbReference type="Gene3D" id="3.30.930.30">
    <property type="match status" value="1"/>
</dbReference>
<feature type="compositionally biased region" description="Basic and acidic residues" evidence="3">
    <location>
        <begin position="297"/>
        <end position="321"/>
    </location>
</feature>
<dbReference type="AlphaFoldDB" id="A0A7X9X0H5"/>
<dbReference type="Proteomes" id="UP000519023">
    <property type="component" value="Unassembled WGS sequence"/>
</dbReference>
<evidence type="ECO:0000256" key="1">
    <source>
        <dbReference type="ARBA" id="ARBA00010873"/>
    </source>
</evidence>
<evidence type="ECO:0000256" key="3">
    <source>
        <dbReference type="SAM" id="MobiDB-lite"/>
    </source>
</evidence>
<reference evidence="5 6" key="1">
    <citation type="submission" date="2020-04" db="EMBL/GenBank/DDBJ databases">
        <title>Sphingobium sp. AR-3-1 isolated from Arctic soil.</title>
        <authorList>
            <person name="Dahal R.H."/>
            <person name="Chaudhary D.K."/>
        </authorList>
    </citation>
    <scope>NUCLEOTIDE SEQUENCE [LARGE SCALE GENOMIC DNA]</scope>
    <source>
        <strain evidence="5 6">AR-3-1</strain>
    </source>
</reference>
<evidence type="ECO:0000256" key="2">
    <source>
        <dbReference type="ARBA" id="ARBA00022971"/>
    </source>
</evidence>
<organism evidence="5 6">
    <name type="scientific">Sphingobium psychrophilum</name>
    <dbReference type="NCBI Taxonomy" id="2728834"/>
    <lineage>
        <taxon>Bacteria</taxon>
        <taxon>Pseudomonadati</taxon>
        <taxon>Pseudomonadota</taxon>
        <taxon>Alphaproteobacteria</taxon>
        <taxon>Sphingomonadales</taxon>
        <taxon>Sphingomonadaceae</taxon>
        <taxon>Sphingobium</taxon>
    </lineage>
</organism>
<comment type="similarity">
    <text evidence="1">Belongs to the MobA/MobL family.</text>
</comment>
<keyword evidence="6" id="KW-1185">Reference proteome</keyword>
<evidence type="ECO:0000259" key="4">
    <source>
        <dbReference type="Pfam" id="PF03389"/>
    </source>
</evidence>
<keyword evidence="2" id="KW-0184">Conjugation</keyword>
<evidence type="ECO:0000313" key="6">
    <source>
        <dbReference type="Proteomes" id="UP000519023"/>
    </source>
</evidence>
<feature type="region of interest" description="Disordered" evidence="3">
    <location>
        <begin position="289"/>
        <end position="364"/>
    </location>
</feature>
<evidence type="ECO:0000313" key="5">
    <source>
        <dbReference type="EMBL" id="NML13249.1"/>
    </source>
</evidence>
<dbReference type="NCBIfam" id="NF041496">
    <property type="entry name" value="MobQ"/>
    <property type="match status" value="1"/>
</dbReference>
<gene>
    <name evidence="5" type="ORF">HHL08_24555</name>
</gene>
<protein>
    <submittedName>
        <fullName evidence="5">MobA/MobL family protein</fullName>
    </submittedName>
</protein>
<feature type="region of interest" description="Disordered" evidence="3">
    <location>
        <begin position="194"/>
        <end position="254"/>
    </location>
</feature>
<sequence>MAIYHCSVKVISRATGRSAVAAAAYRSGERLTDERLGKCHDYTRKSDIEYREIMAPDRTPDWMLDRAQLWNGVEAAERRKDAQLAREVEISLPRELDAEGRRALVETYVREQFVSQGMIADVSLHRGHSADGQEQPHAHVMLTMRDLTGEGFGKKNRDWNAAERLEGWRSAWADHANQALERAGCDERIDHRSLKDQREAARDRGDAEGQEDLGREPLGKVPLSAVAMERKGRSTERGDEQRGVQARNRERRELTQQLRELSARIADTMRGIGDKAKDIAQGLRDRLSAAWGSQDQADDRSAAERIAEATAQRGERDRDTPEPGSAAARIASRMSGKGGGSDHDQAERDRERIRDRDRDRGRER</sequence>
<feature type="domain" description="MobA/MobL protein" evidence="4">
    <location>
        <begin position="17"/>
        <end position="198"/>
    </location>
</feature>
<proteinExistence type="inferred from homology"/>
<feature type="compositionally biased region" description="Basic and acidic residues" evidence="3">
    <location>
        <begin position="194"/>
        <end position="218"/>
    </location>
</feature>